<dbReference type="GO" id="GO:0016740">
    <property type="term" value="F:transferase activity"/>
    <property type="evidence" value="ECO:0007669"/>
    <property type="project" value="UniProtKB-KW"/>
</dbReference>
<dbReference type="InterPro" id="IPR048254">
    <property type="entry name" value="CDP_ALCOHOL_P_TRANSF_CS"/>
</dbReference>
<feature type="transmembrane region" description="Helical" evidence="3">
    <location>
        <begin position="48"/>
        <end position="75"/>
    </location>
</feature>
<keyword evidence="1 2" id="KW-0808">Transferase</keyword>
<comment type="caution">
    <text evidence="4">The sequence shown here is derived from an EMBL/GenBank/DDBJ whole genome shotgun (WGS) entry which is preliminary data.</text>
</comment>
<evidence type="ECO:0000313" key="4">
    <source>
        <dbReference type="EMBL" id="MFC7139304.1"/>
    </source>
</evidence>
<dbReference type="Pfam" id="PF01066">
    <property type="entry name" value="CDP-OH_P_transf"/>
    <property type="match status" value="1"/>
</dbReference>
<sequence length="232" mass="24669">MTGSLLRAVRGAWRRVEQSDRVVHDASGRTNVLARLTGADYVSLTALFVGWGSTLLLLGGEPNLGLLAMFAGFGLDKLDGWWARRTGASSPFGRQIDSFIDVFVYLVPGALLFHVALAPAEVASLVVGFLVLSFGGLRLVRHNSEGFGSDGGTSFYHGTTVVHTNLVVVANYFLAAFVAPWNGWIAGVTIAAACPLMVSDYKAYKTDGSHMLAAIGVLVACGFAIGLHWGYM</sequence>
<keyword evidence="3" id="KW-0812">Transmembrane</keyword>
<protein>
    <submittedName>
        <fullName evidence="4">CDP-alcohol phosphatidyltransferase family protein</fullName>
    </submittedName>
</protein>
<dbReference type="PROSITE" id="PS00379">
    <property type="entry name" value="CDP_ALCOHOL_P_TRANSF"/>
    <property type="match status" value="1"/>
</dbReference>
<evidence type="ECO:0000256" key="2">
    <source>
        <dbReference type="RuleBase" id="RU003750"/>
    </source>
</evidence>
<accession>A0ABD5XVX5</accession>
<organism evidence="4 5">
    <name type="scientific">Halosimplex aquaticum</name>
    <dbReference type="NCBI Taxonomy" id="3026162"/>
    <lineage>
        <taxon>Archaea</taxon>
        <taxon>Methanobacteriati</taxon>
        <taxon>Methanobacteriota</taxon>
        <taxon>Stenosarchaea group</taxon>
        <taxon>Halobacteria</taxon>
        <taxon>Halobacteriales</taxon>
        <taxon>Haloarculaceae</taxon>
        <taxon>Halosimplex</taxon>
    </lineage>
</organism>
<keyword evidence="3" id="KW-0472">Membrane</keyword>
<feature type="transmembrane region" description="Helical" evidence="3">
    <location>
        <begin position="211"/>
        <end position="231"/>
    </location>
</feature>
<gene>
    <name evidence="4" type="ORF">ACFQMA_05555</name>
</gene>
<dbReference type="AlphaFoldDB" id="A0ABD5XVX5"/>
<feature type="transmembrane region" description="Helical" evidence="3">
    <location>
        <begin position="181"/>
        <end position="199"/>
    </location>
</feature>
<keyword evidence="3" id="KW-1133">Transmembrane helix</keyword>
<evidence type="ECO:0000313" key="5">
    <source>
        <dbReference type="Proteomes" id="UP001596432"/>
    </source>
</evidence>
<dbReference type="RefSeq" id="WP_274324898.1">
    <property type="nucleotide sequence ID" value="NZ_CP118158.1"/>
</dbReference>
<name>A0ABD5XVX5_9EURY</name>
<dbReference type="GeneID" id="78819556"/>
<keyword evidence="5" id="KW-1185">Reference proteome</keyword>
<reference evidence="4 5" key="1">
    <citation type="journal article" date="2019" name="Int. J. Syst. Evol. Microbiol.">
        <title>The Global Catalogue of Microorganisms (GCM) 10K type strain sequencing project: providing services to taxonomists for standard genome sequencing and annotation.</title>
        <authorList>
            <consortium name="The Broad Institute Genomics Platform"/>
            <consortium name="The Broad Institute Genome Sequencing Center for Infectious Disease"/>
            <person name="Wu L."/>
            <person name="Ma J."/>
        </authorList>
    </citation>
    <scope>NUCLEOTIDE SEQUENCE [LARGE SCALE GENOMIC DNA]</scope>
    <source>
        <strain evidence="4 5">XZYJT29</strain>
    </source>
</reference>
<dbReference type="InterPro" id="IPR000462">
    <property type="entry name" value="CDP-OH_P_trans"/>
</dbReference>
<dbReference type="InterPro" id="IPR043130">
    <property type="entry name" value="CDP-OH_PTrfase_TM_dom"/>
</dbReference>
<evidence type="ECO:0000256" key="3">
    <source>
        <dbReference type="SAM" id="Phobius"/>
    </source>
</evidence>
<evidence type="ECO:0000256" key="1">
    <source>
        <dbReference type="ARBA" id="ARBA00022679"/>
    </source>
</evidence>
<dbReference type="EMBL" id="JBHTAS010000001">
    <property type="protein sequence ID" value="MFC7139304.1"/>
    <property type="molecule type" value="Genomic_DNA"/>
</dbReference>
<dbReference type="Proteomes" id="UP001596432">
    <property type="component" value="Unassembled WGS sequence"/>
</dbReference>
<comment type="similarity">
    <text evidence="2">Belongs to the CDP-alcohol phosphatidyltransferase class-I family.</text>
</comment>
<dbReference type="Gene3D" id="1.20.120.1760">
    <property type="match status" value="1"/>
</dbReference>
<proteinExistence type="inferred from homology"/>